<gene>
    <name evidence="1" type="ORF">CRH09_34320</name>
</gene>
<dbReference type="Proteomes" id="UP000221961">
    <property type="component" value="Chromosome"/>
</dbReference>
<proteinExistence type="predicted"/>
<organism evidence="1 2">
    <name type="scientific">Nocardia terpenica</name>
    <dbReference type="NCBI Taxonomy" id="455432"/>
    <lineage>
        <taxon>Bacteria</taxon>
        <taxon>Bacillati</taxon>
        <taxon>Actinomycetota</taxon>
        <taxon>Actinomycetes</taxon>
        <taxon>Mycobacteriales</taxon>
        <taxon>Nocardiaceae</taxon>
        <taxon>Nocardia</taxon>
    </lineage>
</organism>
<dbReference type="AlphaFoldDB" id="A0A291RTE4"/>
<dbReference type="EMBL" id="CP023778">
    <property type="protein sequence ID" value="ATL70504.1"/>
    <property type="molecule type" value="Genomic_DNA"/>
</dbReference>
<reference evidence="1 2" key="1">
    <citation type="submission" date="2017-10" db="EMBL/GenBank/DDBJ databases">
        <title>Comparative genomics between pathogenic Norcardia.</title>
        <authorList>
            <person name="Zeng L."/>
        </authorList>
    </citation>
    <scope>NUCLEOTIDE SEQUENCE [LARGE SCALE GENOMIC DNA]</scope>
    <source>
        <strain evidence="1 2">NC_YFY_NT001</strain>
    </source>
</reference>
<accession>A0A291RTE4</accession>
<evidence type="ECO:0008006" key="3">
    <source>
        <dbReference type="Google" id="ProtNLM"/>
    </source>
</evidence>
<evidence type="ECO:0000313" key="2">
    <source>
        <dbReference type="Proteomes" id="UP000221961"/>
    </source>
</evidence>
<dbReference type="KEGG" id="ntp:CRH09_34320"/>
<evidence type="ECO:0000313" key="1">
    <source>
        <dbReference type="EMBL" id="ATL70504.1"/>
    </source>
</evidence>
<name>A0A291RTE4_9NOCA</name>
<protein>
    <recommendedName>
        <fullName evidence="3">Cystatin domain-containing protein</fullName>
    </recommendedName>
</protein>
<sequence>MLIISSLLAVSALIIHVPAEARAEGPIGGCRDMDAVDRTNDPRLGEAAAFAAKQLDVRLLGIESACRQLVSGFKYRMTLWVLGADIPPVRRIEVEVYRKLDGTLILLR</sequence>
<dbReference type="Gene3D" id="3.10.450.10">
    <property type="match status" value="1"/>
</dbReference>